<evidence type="ECO:0000259" key="9">
    <source>
        <dbReference type="PROSITE" id="PS51781"/>
    </source>
</evidence>
<evidence type="ECO:0000256" key="2">
    <source>
        <dbReference type="ARBA" id="ARBA00022692"/>
    </source>
</evidence>
<gene>
    <name evidence="10" type="ORF">H2508_07120</name>
</gene>
<keyword evidence="4 7" id="KW-1133">Transmembrane helix</keyword>
<sequence length="221" mass="24403">MLSLAALASLSSAPSHAQDTRYISDKQYIPLRSGAGGNYRIVHRGLPSGTELTVKSYSDDGDWAEISTAGGTTGWLRAQYLMKEIPAENRLQSIEQKNQDLLQKNTELQEELSQLQSERSELSSQVMDSDSTLAKVSEELAQLKQISGKSVQLDSENRRLVEVSETLRSEVDTLVAENQRLQDKLQSSAFIDGALAVLLGVIITLVVPRLWPKRRSSSSWA</sequence>
<evidence type="ECO:0000256" key="5">
    <source>
        <dbReference type="ARBA" id="ARBA00023136"/>
    </source>
</evidence>
<dbReference type="AlphaFoldDB" id="A0A7W2YK18"/>
<evidence type="ECO:0000256" key="6">
    <source>
        <dbReference type="SAM" id="Coils"/>
    </source>
</evidence>
<name>A0A7W2YK18_9GAMM</name>
<keyword evidence="2 7" id="KW-0812">Transmembrane</keyword>
<dbReference type="InterPro" id="IPR003646">
    <property type="entry name" value="SH3-like_bac-type"/>
</dbReference>
<dbReference type="GO" id="GO:0016020">
    <property type="term" value="C:membrane"/>
    <property type="evidence" value="ECO:0007669"/>
    <property type="project" value="UniProtKB-SubCell"/>
</dbReference>
<evidence type="ECO:0000256" key="7">
    <source>
        <dbReference type="SAM" id="Phobius"/>
    </source>
</evidence>
<evidence type="ECO:0000313" key="10">
    <source>
        <dbReference type="EMBL" id="MBA6412878.1"/>
    </source>
</evidence>
<organism evidence="10 11">
    <name type="scientific">Sediminihaliea albiluteola</name>
    <dbReference type="NCBI Taxonomy" id="2758564"/>
    <lineage>
        <taxon>Bacteria</taxon>
        <taxon>Pseudomonadati</taxon>
        <taxon>Pseudomonadota</taxon>
        <taxon>Gammaproteobacteria</taxon>
        <taxon>Cellvibrionales</taxon>
        <taxon>Halieaceae</taxon>
        <taxon>Sediminihaliea</taxon>
    </lineage>
</organism>
<feature type="coiled-coil region" evidence="6">
    <location>
        <begin position="91"/>
        <end position="125"/>
    </location>
</feature>
<accession>A0A7W2YK18</accession>
<evidence type="ECO:0000313" key="11">
    <source>
        <dbReference type="Proteomes" id="UP000539350"/>
    </source>
</evidence>
<keyword evidence="6" id="KW-0175">Coiled coil</keyword>
<keyword evidence="3 8" id="KW-0732">Signal</keyword>
<proteinExistence type="predicted"/>
<comment type="subcellular location">
    <subcellularLocation>
        <location evidence="1">Membrane</location>
        <topology evidence="1">Single-pass membrane protein</topology>
    </subcellularLocation>
</comment>
<keyword evidence="11" id="KW-1185">Reference proteome</keyword>
<feature type="domain" description="SH3b" evidence="9">
    <location>
        <begin position="18"/>
        <end position="85"/>
    </location>
</feature>
<comment type="caution">
    <text evidence="10">The sequence shown here is derived from an EMBL/GenBank/DDBJ whole genome shotgun (WGS) entry which is preliminary data.</text>
</comment>
<feature type="transmembrane region" description="Helical" evidence="7">
    <location>
        <begin position="189"/>
        <end position="211"/>
    </location>
</feature>
<dbReference type="Pfam" id="PF08239">
    <property type="entry name" value="SH3_3"/>
    <property type="match status" value="1"/>
</dbReference>
<protein>
    <submittedName>
        <fullName evidence="10">TIGR04211 family SH3 domain-containing protein</fullName>
    </submittedName>
</protein>
<dbReference type="PROSITE" id="PS51781">
    <property type="entry name" value="SH3B"/>
    <property type="match status" value="1"/>
</dbReference>
<dbReference type="Gene3D" id="2.30.30.40">
    <property type="entry name" value="SH3 Domains"/>
    <property type="match status" value="1"/>
</dbReference>
<evidence type="ECO:0000256" key="4">
    <source>
        <dbReference type="ARBA" id="ARBA00022989"/>
    </source>
</evidence>
<evidence type="ECO:0000256" key="8">
    <source>
        <dbReference type="SAM" id="SignalP"/>
    </source>
</evidence>
<dbReference type="Proteomes" id="UP000539350">
    <property type="component" value="Unassembled WGS sequence"/>
</dbReference>
<evidence type="ECO:0000256" key="1">
    <source>
        <dbReference type="ARBA" id="ARBA00004167"/>
    </source>
</evidence>
<dbReference type="InterPro" id="IPR016476">
    <property type="entry name" value="SH3_dom_pro"/>
</dbReference>
<feature type="signal peptide" evidence="8">
    <location>
        <begin position="1"/>
        <end position="17"/>
    </location>
</feature>
<feature type="chain" id="PRO_5030541814" evidence="8">
    <location>
        <begin position="18"/>
        <end position="221"/>
    </location>
</feature>
<evidence type="ECO:0000256" key="3">
    <source>
        <dbReference type="ARBA" id="ARBA00022729"/>
    </source>
</evidence>
<keyword evidence="5 7" id="KW-0472">Membrane</keyword>
<dbReference type="EMBL" id="JACFXU010000014">
    <property type="protein sequence ID" value="MBA6412878.1"/>
    <property type="molecule type" value="Genomic_DNA"/>
</dbReference>
<dbReference type="NCBIfam" id="TIGR04211">
    <property type="entry name" value="SH3_and_anchor"/>
    <property type="match status" value="1"/>
</dbReference>
<dbReference type="SMART" id="SM00287">
    <property type="entry name" value="SH3b"/>
    <property type="match status" value="1"/>
</dbReference>
<reference evidence="10 11" key="1">
    <citation type="submission" date="2020-07" db="EMBL/GenBank/DDBJ databases">
        <title>Halieaceae bacterium, F7430, whole genome shotgun sequencing project.</title>
        <authorList>
            <person name="Jiang S."/>
            <person name="Liu Z.W."/>
            <person name="Du Z.J."/>
        </authorList>
    </citation>
    <scope>NUCLEOTIDE SEQUENCE [LARGE SCALE GENOMIC DNA]</scope>
    <source>
        <strain evidence="10 11">F7430</strain>
    </source>
</reference>